<sequence>MIVLVCIVIVDDHNSESTSHRIHDDYMFILVTLHFSFINPLSISEKLKQTVPENDHSNHKLLFSSTHLHHHPPIQIKVSSFFPFPVSDLTPICKVPLFKLVTFIQFLKSGSLVLCVRVFVLYKSKAF</sequence>
<protein>
    <submittedName>
        <fullName evidence="1">Uncharacterized protein</fullName>
    </submittedName>
</protein>
<comment type="caution">
    <text evidence="1">The sequence shown here is derived from an EMBL/GenBank/DDBJ whole genome shotgun (WGS) entry which is preliminary data.</text>
</comment>
<accession>A0AAN9J8I4</accession>
<dbReference type="EMBL" id="JAYKXN010000004">
    <property type="protein sequence ID" value="KAK7294310.1"/>
    <property type="molecule type" value="Genomic_DNA"/>
</dbReference>
<evidence type="ECO:0000313" key="2">
    <source>
        <dbReference type="Proteomes" id="UP001359559"/>
    </source>
</evidence>
<reference evidence="1 2" key="1">
    <citation type="submission" date="2024-01" db="EMBL/GenBank/DDBJ databases">
        <title>The genomes of 5 underutilized Papilionoideae crops provide insights into root nodulation and disease resistance.</title>
        <authorList>
            <person name="Yuan L."/>
        </authorList>
    </citation>
    <scope>NUCLEOTIDE SEQUENCE [LARGE SCALE GENOMIC DNA]</scope>
    <source>
        <strain evidence="1">LY-2023</strain>
        <tissue evidence="1">Leaf</tissue>
    </source>
</reference>
<proteinExistence type="predicted"/>
<organism evidence="1 2">
    <name type="scientific">Clitoria ternatea</name>
    <name type="common">Butterfly pea</name>
    <dbReference type="NCBI Taxonomy" id="43366"/>
    <lineage>
        <taxon>Eukaryota</taxon>
        <taxon>Viridiplantae</taxon>
        <taxon>Streptophyta</taxon>
        <taxon>Embryophyta</taxon>
        <taxon>Tracheophyta</taxon>
        <taxon>Spermatophyta</taxon>
        <taxon>Magnoliopsida</taxon>
        <taxon>eudicotyledons</taxon>
        <taxon>Gunneridae</taxon>
        <taxon>Pentapetalae</taxon>
        <taxon>rosids</taxon>
        <taxon>fabids</taxon>
        <taxon>Fabales</taxon>
        <taxon>Fabaceae</taxon>
        <taxon>Papilionoideae</taxon>
        <taxon>50 kb inversion clade</taxon>
        <taxon>NPAAA clade</taxon>
        <taxon>indigoferoid/millettioid clade</taxon>
        <taxon>Phaseoleae</taxon>
        <taxon>Clitoria</taxon>
    </lineage>
</organism>
<name>A0AAN9J8I4_CLITE</name>
<gene>
    <name evidence="1" type="ORF">RJT34_17198</name>
</gene>
<evidence type="ECO:0000313" key="1">
    <source>
        <dbReference type="EMBL" id="KAK7294310.1"/>
    </source>
</evidence>
<dbReference type="AlphaFoldDB" id="A0AAN9J8I4"/>
<keyword evidence="2" id="KW-1185">Reference proteome</keyword>
<dbReference type="Proteomes" id="UP001359559">
    <property type="component" value="Unassembled WGS sequence"/>
</dbReference>